<organism evidence="2 3">
    <name type="scientific">Fusobacterium necrogenes</name>
    <dbReference type="NCBI Taxonomy" id="858"/>
    <lineage>
        <taxon>Bacteria</taxon>
        <taxon>Fusobacteriati</taxon>
        <taxon>Fusobacteriota</taxon>
        <taxon>Fusobacteriia</taxon>
        <taxon>Fusobacteriales</taxon>
        <taxon>Fusobacteriaceae</taxon>
        <taxon>Fusobacterium</taxon>
    </lineage>
</organism>
<dbReference type="RefSeq" id="WP_115268353.1">
    <property type="nucleotide sequence ID" value="NZ_CASFEE010000004.1"/>
</dbReference>
<gene>
    <name evidence="2" type="ORF">NCTC10723_00126</name>
</gene>
<dbReference type="OrthoDB" id="88506at2"/>
<accession>A0A377GUR0</accession>
<evidence type="ECO:0000313" key="3">
    <source>
        <dbReference type="Proteomes" id="UP000255328"/>
    </source>
</evidence>
<feature type="chain" id="PRO_5016953250" description="Periplasmic protein" evidence="1">
    <location>
        <begin position="22"/>
        <end position="140"/>
    </location>
</feature>
<keyword evidence="1" id="KW-0732">Signal</keyword>
<evidence type="ECO:0000256" key="1">
    <source>
        <dbReference type="SAM" id="SignalP"/>
    </source>
</evidence>
<keyword evidence="3" id="KW-1185">Reference proteome</keyword>
<feature type="signal peptide" evidence="1">
    <location>
        <begin position="1"/>
        <end position="21"/>
    </location>
</feature>
<proteinExistence type="predicted"/>
<reference evidence="2 3" key="1">
    <citation type="submission" date="2018-06" db="EMBL/GenBank/DDBJ databases">
        <authorList>
            <consortium name="Pathogen Informatics"/>
            <person name="Doyle S."/>
        </authorList>
    </citation>
    <scope>NUCLEOTIDE SEQUENCE [LARGE SCALE GENOMIC DNA]</scope>
    <source>
        <strain evidence="2 3">NCTC10723</strain>
    </source>
</reference>
<dbReference type="AlphaFoldDB" id="A0A377GUR0"/>
<dbReference type="EMBL" id="UGGU01000003">
    <property type="protein sequence ID" value="STO30698.1"/>
    <property type="molecule type" value="Genomic_DNA"/>
</dbReference>
<sequence length="140" mass="16330">MKKIILTVGVATLLIGSTVFARGMGNMGRGTGACYQNYSVAYGRNYNNSNTHYAYGRNFNNPNTNCGYGRNFNRNGLPLDKKLEENRIFIAERKIEIRKELLKDTPDWNRVEKLNQEIVMKRTENQKYNMENRNYNCRFL</sequence>
<dbReference type="Proteomes" id="UP000255328">
    <property type="component" value="Unassembled WGS sequence"/>
</dbReference>
<protein>
    <recommendedName>
        <fullName evidence="4">Periplasmic protein</fullName>
    </recommendedName>
</protein>
<name>A0A377GUR0_9FUSO</name>
<evidence type="ECO:0000313" key="2">
    <source>
        <dbReference type="EMBL" id="STO30698.1"/>
    </source>
</evidence>
<evidence type="ECO:0008006" key="4">
    <source>
        <dbReference type="Google" id="ProtNLM"/>
    </source>
</evidence>